<organism evidence="2 3">
    <name type="scientific">Psychrosphaera aquimarina</name>
    <dbReference type="NCBI Taxonomy" id="2044854"/>
    <lineage>
        <taxon>Bacteria</taxon>
        <taxon>Pseudomonadati</taxon>
        <taxon>Pseudomonadota</taxon>
        <taxon>Gammaproteobacteria</taxon>
        <taxon>Alteromonadales</taxon>
        <taxon>Pseudoalteromonadaceae</taxon>
        <taxon>Psychrosphaera</taxon>
    </lineage>
</organism>
<dbReference type="InterPro" id="IPR041698">
    <property type="entry name" value="Methyltransf_25"/>
</dbReference>
<dbReference type="CDD" id="cd02440">
    <property type="entry name" value="AdoMet_MTases"/>
    <property type="match status" value="1"/>
</dbReference>
<evidence type="ECO:0000259" key="1">
    <source>
        <dbReference type="Pfam" id="PF13649"/>
    </source>
</evidence>
<keyword evidence="2" id="KW-0808">Transferase</keyword>
<comment type="caution">
    <text evidence="2">The sequence shown here is derived from an EMBL/GenBank/DDBJ whole genome shotgun (WGS) entry which is preliminary data.</text>
</comment>
<accession>A0ABU3R2B5</accession>
<dbReference type="Gene3D" id="3.40.50.150">
    <property type="entry name" value="Vaccinia Virus protein VP39"/>
    <property type="match status" value="1"/>
</dbReference>
<dbReference type="EC" id="2.1.-.-" evidence="2"/>
<dbReference type="GO" id="GO:0008168">
    <property type="term" value="F:methyltransferase activity"/>
    <property type="evidence" value="ECO:0007669"/>
    <property type="project" value="UniProtKB-KW"/>
</dbReference>
<feature type="domain" description="Methyltransferase" evidence="1">
    <location>
        <begin position="45"/>
        <end position="149"/>
    </location>
</feature>
<dbReference type="InterPro" id="IPR029063">
    <property type="entry name" value="SAM-dependent_MTases_sf"/>
</dbReference>
<gene>
    <name evidence="2" type="ORF">RT723_12535</name>
</gene>
<proteinExistence type="predicted"/>
<sequence length="211" mass="23623">MKTHQFYNDNATKLAEQYLSKTFEQVHRSWSPFLPSIIENPNARILDLGAGSGRDVKYLAQLATKTHQTNNNIQIFAVEPAQELAVIGQKTTDALNVKWIDDSLPALSKVSKQEVSFDLILLSAVWMHMNAEEQSDALNTLSKLVSHGGLIVITLRIGEFTDGRIAHKINETDLIAQANSLNLDVILNENSADALDRSDVTWKTLVFKWKH</sequence>
<dbReference type="GO" id="GO:0032259">
    <property type="term" value="P:methylation"/>
    <property type="evidence" value="ECO:0007669"/>
    <property type="project" value="UniProtKB-KW"/>
</dbReference>
<reference evidence="2 3" key="1">
    <citation type="submission" date="2023-10" db="EMBL/GenBank/DDBJ databases">
        <title>Psychrosphaera aquimaarina strain SW33 isolated from seawater.</title>
        <authorList>
            <person name="Bayburt H."/>
            <person name="Kim J.M."/>
            <person name="Choi B.J."/>
            <person name="Jeon C.O."/>
        </authorList>
    </citation>
    <scope>NUCLEOTIDE SEQUENCE [LARGE SCALE GENOMIC DNA]</scope>
    <source>
        <strain evidence="2 3">KCTC 52743</strain>
    </source>
</reference>
<evidence type="ECO:0000313" key="3">
    <source>
        <dbReference type="Proteomes" id="UP001257914"/>
    </source>
</evidence>
<keyword evidence="2" id="KW-0489">Methyltransferase</keyword>
<dbReference type="RefSeq" id="WP_315947413.1">
    <property type="nucleotide sequence ID" value="NZ_JAWCUA010000010.1"/>
</dbReference>
<dbReference type="Pfam" id="PF13649">
    <property type="entry name" value="Methyltransf_25"/>
    <property type="match status" value="1"/>
</dbReference>
<evidence type="ECO:0000313" key="2">
    <source>
        <dbReference type="EMBL" id="MDU0113808.1"/>
    </source>
</evidence>
<protein>
    <submittedName>
        <fullName evidence="2">Class I SAM-dependent methyltransferase</fullName>
        <ecNumber evidence="2">2.1.-.-</ecNumber>
    </submittedName>
</protein>
<keyword evidence="3" id="KW-1185">Reference proteome</keyword>
<dbReference type="EMBL" id="JAWCUA010000010">
    <property type="protein sequence ID" value="MDU0113808.1"/>
    <property type="molecule type" value="Genomic_DNA"/>
</dbReference>
<name>A0ABU3R2B5_9GAMM</name>
<dbReference type="SUPFAM" id="SSF53335">
    <property type="entry name" value="S-adenosyl-L-methionine-dependent methyltransferases"/>
    <property type="match status" value="1"/>
</dbReference>
<dbReference type="Proteomes" id="UP001257914">
    <property type="component" value="Unassembled WGS sequence"/>
</dbReference>